<dbReference type="EMBL" id="KT247076">
    <property type="protein sequence ID" value="ALL41166.1"/>
    <property type="molecule type" value="mRNA"/>
</dbReference>
<organism evidence="2">
    <name type="scientific">Phakopsora pachyrhizi</name>
    <name type="common">Asian soybean rust disease fungus</name>
    <dbReference type="NCBI Taxonomy" id="170000"/>
    <lineage>
        <taxon>Eukaryota</taxon>
        <taxon>Fungi</taxon>
        <taxon>Dikarya</taxon>
        <taxon>Basidiomycota</taxon>
        <taxon>Pucciniomycotina</taxon>
        <taxon>Pucciniomycetes</taxon>
        <taxon>Pucciniales</taxon>
        <taxon>Phakopsoraceae</taxon>
        <taxon>Phakopsora</taxon>
    </lineage>
</organism>
<proteinExistence type="evidence at transcript level"/>
<protein>
    <submittedName>
        <fullName evidence="2">Uncharacterized protein</fullName>
    </submittedName>
</protein>
<accession>A0A0S1MJU6</accession>
<dbReference type="AlphaFoldDB" id="A0A0S1MJU6"/>
<evidence type="ECO:0000256" key="1">
    <source>
        <dbReference type="SAM" id="SignalP"/>
    </source>
</evidence>
<evidence type="ECO:0000313" key="2">
    <source>
        <dbReference type="EMBL" id="ALL41166.1"/>
    </source>
</evidence>
<name>A0A0S1MJU6_PHAPC</name>
<keyword evidence="1" id="KW-0732">Signal</keyword>
<feature type="signal peptide" evidence="1">
    <location>
        <begin position="1"/>
        <end position="24"/>
    </location>
</feature>
<sequence length="53" mass="5826">MAASVHNTGRLLLYFFSLLNQGMAHIARKLELTVNGSSSMQKVDLSRMLSLSS</sequence>
<feature type="chain" id="PRO_5006589333" evidence="1">
    <location>
        <begin position="25"/>
        <end position="53"/>
    </location>
</feature>
<reference evidence="2" key="1">
    <citation type="submission" date="2015-07" db="EMBL/GenBank/DDBJ databases">
        <title>Elucidating the P. pachyrhizi secretome and potential effectors.</title>
        <authorList>
            <person name="de Carvalho M.C.C.G."/>
            <person name="Nascimento L.C."/>
            <person name="Darben L.M."/>
            <person name="Polizel-Podanosqui A.M."/>
            <person name="Lopes-Caitar V.S."/>
            <person name="Rocha C.S."/>
            <person name="Qi M."/>
            <person name="Carazolle M."/>
            <person name="Kuwahara M.K."/>
            <person name="Pereira G.A.G."/>
            <person name="Abdelnoor R.V."/>
            <person name="Whitham S.A."/>
            <person name="Marcelino-Guimaraes F.C."/>
        </authorList>
    </citation>
    <scope>NUCLEOTIDE SEQUENCE</scope>
</reference>